<dbReference type="CDD" id="cd00118">
    <property type="entry name" value="LysM"/>
    <property type="match status" value="2"/>
</dbReference>
<dbReference type="Gene3D" id="2.70.70.10">
    <property type="entry name" value="Glucose Permease (Domain IIA)"/>
    <property type="match status" value="1"/>
</dbReference>
<name>A0A0G1L2L9_9BACT</name>
<dbReference type="AlphaFoldDB" id="A0A0G1L2L9"/>
<dbReference type="SUPFAM" id="SSF51261">
    <property type="entry name" value="Duplicated hybrid motif"/>
    <property type="match status" value="1"/>
</dbReference>
<accession>A0A0G1L2L9</accession>
<dbReference type="InterPro" id="IPR011055">
    <property type="entry name" value="Dup_hybrid_motif"/>
</dbReference>
<reference evidence="2 3" key="1">
    <citation type="journal article" date="2015" name="Nature">
        <title>rRNA introns, odd ribosomes, and small enigmatic genomes across a large radiation of phyla.</title>
        <authorList>
            <person name="Brown C.T."/>
            <person name="Hug L.A."/>
            <person name="Thomas B.C."/>
            <person name="Sharon I."/>
            <person name="Castelle C.J."/>
            <person name="Singh A."/>
            <person name="Wilkins M.J."/>
            <person name="Williams K.H."/>
            <person name="Banfield J.F."/>
        </authorList>
    </citation>
    <scope>NUCLEOTIDE SEQUENCE [LARGE SCALE GENOMIC DNA]</scope>
</reference>
<organism evidence="2 3">
    <name type="scientific">Candidatus Yanofskybacteria bacterium GW2011_GWB1_45_11</name>
    <dbReference type="NCBI Taxonomy" id="1619026"/>
    <lineage>
        <taxon>Bacteria</taxon>
        <taxon>Candidatus Yanofskyibacteriota</taxon>
    </lineage>
</organism>
<dbReference type="GO" id="GO:0004222">
    <property type="term" value="F:metalloendopeptidase activity"/>
    <property type="evidence" value="ECO:0007669"/>
    <property type="project" value="TreeGrafter"/>
</dbReference>
<comment type="caution">
    <text evidence="2">The sequence shown here is derived from an EMBL/GenBank/DDBJ whole genome shotgun (WGS) entry which is preliminary data.</text>
</comment>
<protein>
    <submittedName>
        <fullName evidence="2">Peptidase M23 family protein</fullName>
    </submittedName>
</protein>
<dbReference type="SMART" id="SM00257">
    <property type="entry name" value="LysM"/>
    <property type="match status" value="2"/>
</dbReference>
<feature type="domain" description="LysM" evidence="1">
    <location>
        <begin position="94"/>
        <end position="138"/>
    </location>
</feature>
<feature type="domain" description="LysM" evidence="1">
    <location>
        <begin position="144"/>
        <end position="188"/>
    </location>
</feature>
<dbReference type="InterPro" id="IPR016047">
    <property type="entry name" value="M23ase_b-sheet_dom"/>
</dbReference>
<dbReference type="Proteomes" id="UP000034368">
    <property type="component" value="Unassembled WGS sequence"/>
</dbReference>
<dbReference type="PROSITE" id="PS51782">
    <property type="entry name" value="LYSM"/>
    <property type="match status" value="2"/>
</dbReference>
<dbReference type="Gene3D" id="3.10.350.10">
    <property type="entry name" value="LysM domain"/>
    <property type="match status" value="2"/>
</dbReference>
<dbReference type="Pfam" id="PF01551">
    <property type="entry name" value="Peptidase_M23"/>
    <property type="match status" value="1"/>
</dbReference>
<sequence length="337" mass="35431">MIIARGSAENGSIFNQIVGKYIEETAASIVSISEAENQFVDSSNRVSVSANASGQGGPESLLQPSPIQNNSFLAYNPPSEDYLSKAGVSTSQILLYEVQPGDNLSFIASDYGVSVNTVIWANSLKNIDSISPGQVLKIPPVSGVVHAVKKGDTVAAIAKKYGADESRIMAFNSLPATGEVREGDELVIPDGKISSAPKSSIAIKNSASVFSHLTDLGEFFKWPATGFNWGKIHGRNGVDVANACGTPIYASADGTVTRADASGWNGGFGKVIKLSHSNGTETLYAHNNKLLVNLGQQVSKGEQVASMGSTGRSTGCHLHFEVHGARNPLAKYSNSSR</sequence>
<proteinExistence type="predicted"/>
<dbReference type="EMBL" id="LCKD01000008">
    <property type="protein sequence ID" value="KKT90043.1"/>
    <property type="molecule type" value="Genomic_DNA"/>
</dbReference>
<dbReference type="InterPro" id="IPR018392">
    <property type="entry name" value="LysM"/>
</dbReference>
<dbReference type="CDD" id="cd12797">
    <property type="entry name" value="M23_peptidase"/>
    <property type="match status" value="1"/>
</dbReference>
<dbReference type="InterPro" id="IPR036779">
    <property type="entry name" value="LysM_dom_sf"/>
</dbReference>
<evidence type="ECO:0000313" key="2">
    <source>
        <dbReference type="EMBL" id="KKT90043.1"/>
    </source>
</evidence>
<gene>
    <name evidence="2" type="ORF">UW90_C0008G0032</name>
</gene>
<dbReference type="PANTHER" id="PTHR21666">
    <property type="entry name" value="PEPTIDASE-RELATED"/>
    <property type="match status" value="1"/>
</dbReference>
<evidence type="ECO:0000259" key="1">
    <source>
        <dbReference type="PROSITE" id="PS51782"/>
    </source>
</evidence>
<dbReference type="PANTHER" id="PTHR21666:SF290">
    <property type="entry name" value="PEPTIDASE M23 DOMAIN PROTEIN"/>
    <property type="match status" value="1"/>
</dbReference>
<dbReference type="Pfam" id="PF01476">
    <property type="entry name" value="LysM"/>
    <property type="match status" value="2"/>
</dbReference>
<dbReference type="InterPro" id="IPR050570">
    <property type="entry name" value="Cell_wall_metabolism_enzyme"/>
</dbReference>
<evidence type="ECO:0000313" key="3">
    <source>
        <dbReference type="Proteomes" id="UP000034368"/>
    </source>
</evidence>